<keyword evidence="3" id="KW-1185">Reference proteome</keyword>
<keyword evidence="1" id="KW-0472">Membrane</keyword>
<sequence length="56" mass="6517">MELEKRIEKLEKKIEEFDMKIMTLRCIQSENAMYLHSRVVVLVIGIVVGVTIGRIL</sequence>
<gene>
    <name evidence="2" type="ORF">P4S50_15390</name>
</gene>
<reference evidence="2 3" key="1">
    <citation type="submission" date="2023-03" db="EMBL/GenBank/DDBJ databases">
        <title>Complete genome sequence of Tepidibacter sp. SWIR-1, isolated from a deep-sea hydrothermal vent.</title>
        <authorList>
            <person name="Li X."/>
        </authorList>
    </citation>
    <scope>NUCLEOTIDE SEQUENCE [LARGE SCALE GENOMIC DNA]</scope>
    <source>
        <strain evidence="2 3">SWIR-1</strain>
    </source>
</reference>
<evidence type="ECO:0000313" key="3">
    <source>
        <dbReference type="Proteomes" id="UP001222800"/>
    </source>
</evidence>
<organism evidence="2 3">
    <name type="scientific">Tepidibacter hydrothermalis</name>
    <dbReference type="NCBI Taxonomy" id="3036126"/>
    <lineage>
        <taxon>Bacteria</taxon>
        <taxon>Bacillati</taxon>
        <taxon>Bacillota</taxon>
        <taxon>Clostridia</taxon>
        <taxon>Peptostreptococcales</taxon>
        <taxon>Peptostreptococcaceae</taxon>
        <taxon>Tepidibacter</taxon>
    </lineage>
</organism>
<protein>
    <recommendedName>
        <fullName evidence="4">Hemolysin XhlA</fullName>
    </recommendedName>
</protein>
<feature type="transmembrane region" description="Helical" evidence="1">
    <location>
        <begin position="35"/>
        <end position="55"/>
    </location>
</feature>
<accession>A0ABY8EA29</accession>
<evidence type="ECO:0000256" key="1">
    <source>
        <dbReference type="SAM" id="Phobius"/>
    </source>
</evidence>
<dbReference type="EMBL" id="CP120733">
    <property type="protein sequence ID" value="WFD09761.1"/>
    <property type="molecule type" value="Genomic_DNA"/>
</dbReference>
<evidence type="ECO:0000313" key="2">
    <source>
        <dbReference type="EMBL" id="WFD09761.1"/>
    </source>
</evidence>
<name>A0ABY8EA29_9FIRM</name>
<dbReference type="Proteomes" id="UP001222800">
    <property type="component" value="Chromosome"/>
</dbReference>
<keyword evidence="1" id="KW-1133">Transmembrane helix</keyword>
<dbReference type="RefSeq" id="WP_277731704.1">
    <property type="nucleotide sequence ID" value="NZ_CP120733.1"/>
</dbReference>
<keyword evidence="1" id="KW-0812">Transmembrane</keyword>
<evidence type="ECO:0008006" key="4">
    <source>
        <dbReference type="Google" id="ProtNLM"/>
    </source>
</evidence>
<proteinExistence type="predicted"/>